<dbReference type="SUPFAM" id="SSF57924">
    <property type="entry name" value="Inhibitor of apoptosis (IAP) repeat"/>
    <property type="match status" value="2"/>
</dbReference>
<protein>
    <submittedName>
        <fullName evidence="2">Uncharacterized protein</fullName>
    </submittedName>
</protein>
<dbReference type="Pfam" id="PF00653">
    <property type="entry name" value="BIR"/>
    <property type="match status" value="2"/>
</dbReference>
<dbReference type="InterPro" id="IPR001370">
    <property type="entry name" value="BIR_rpt"/>
</dbReference>
<evidence type="ECO:0000313" key="3">
    <source>
        <dbReference type="Proteomes" id="UP000596742"/>
    </source>
</evidence>
<gene>
    <name evidence="2" type="ORF">MGAL_10B082696</name>
</gene>
<dbReference type="GO" id="GO:0051726">
    <property type="term" value="P:regulation of cell cycle"/>
    <property type="evidence" value="ECO:0007669"/>
    <property type="project" value="TreeGrafter"/>
</dbReference>
<dbReference type="CDD" id="cd00022">
    <property type="entry name" value="BIR"/>
    <property type="match status" value="2"/>
</dbReference>
<dbReference type="GO" id="GO:0005737">
    <property type="term" value="C:cytoplasm"/>
    <property type="evidence" value="ECO:0007669"/>
    <property type="project" value="UniProtKB-SubCell"/>
</dbReference>
<sequence length="1493" mass="171565">MHLREMVCPVLPKVETHGTKLADLLPVQHFLTASLAVEDVNINIETASMKRRKIADKYHNKDVEEYFSKLQRLSRNDIVSTEIKLRADKLLEAGFDICVVFVGKNGDGKTALMKRMFSKENIYFTGTNGIEITKMKSKAMYDESIWNKLDDLLERKKYPLRVNNTDLHKEILDACIEMIDIVEVLKMNKIDLFSLGNQHRNLIDVSTMLRNHDLSCLLIDEIPCFRTLSSDFADITTLTSDFIDKITILLSSDPSVALTDLSTIEKLHCLPLPLLSEMLTFEWNNYKEPQLIWDIIEGKPPFETSLKLSELMKSTDSLKCYIMYIYMILKKNQRLYSDIENKDESRNLTTILPRNLTTILPRNLSTILPRNLTTILQRNLTTILQRNLTTILQRNLTTTLPRNFSTILPRYFLNRIKDNHSAIRSIWKGRNSGEMLQGKDLNTGTSDENETVQNLDHLSVVCRPQINSKDLARTKMSICLNTSCLEEPWLQPEGLNFENLAEVYEFHPLKPISLISSNMTFKLSKEKQQGIPKWNGASDHLMAARYLLHTLEGSINRTKWFMKESVYDDYGNMACCFEFKGEFDKLSHHNFGKTSEKSRQRDTQDLHQIYMLLTCLVLFWNQESSFQMIQRKSAVIPYGYRLQRNRKQNQLSVNDDSRRIELLDNCKNIDISFWYILMKLLYISWNNFCVEDDDDEADNCLDISESYAETQTERFNIEAISEFDRDDSGKFKTEHLDYLDDNACYIGASCPCLACQLKFVDCHLSNNVPDLTLTEFDEISDDEAAELDDYLSMYCTNEFEDETRPVFHLSRDWYMTKFQIPSLLTKRKENKLCDCSIHRNSDICSCLNEKIIKNRLDGELGTTPLYQDYNESDMERMPDEFMYDQMKAQKAESEISDFEKEDNEFASVNNDIGIKKESLSIETQPIFTSSYINRNIEHVECEWVHHRIESSENIKIVSPRIDINEYIGGRKNTAGDSGFFSLLENELSSEEEDLLLQKEKQERNGKRQFLDEIINYKTQKTHQDLVVCPVARKLPDFQLATRNDQHSSQESDIESDDPGFNVANRRFDLENHEDNRNDARDLLDGPTKNEINSDPPTSKSVLEKDDEPDGLVSIEESNVPSSESANMLGMAVGGHDGQSLTGATSSTVNTSISAAYQLRLEAQNNPTFSANSLGSYFRECVAGKEFTFEQVICYEWMRVKTFEDFPVRIPVSSLTLANEGFIYLGTEDRVKCFSCGMEYYGFKRWDNPREIHRQRSPDCRMVRGIESTNIPVRAQDQHRPALTNGIGVSHRNALENVVVQNNVATSQNGLVQPSAVQNALNNTADSRMEYHSRQPNTTLQQSIVSTDQASLSTTGHNNTQRPADVLERPARQPIGGGDRAEELGITIERPKYPAYAQLSVRISTFQGWPGYLDQAPRDMALAGFFYAGYNDYCRCFFCGGGLRNWDAGDDPWVEHARWFSKCAFVRQNRGHRFVEIIVKRQAEMVRYPNDKAS</sequence>
<dbReference type="PROSITE" id="PS50143">
    <property type="entry name" value="BIR_REPEAT_2"/>
    <property type="match status" value="2"/>
</dbReference>
<accession>A0A8B6HKC0</accession>
<dbReference type="GO" id="GO:0031398">
    <property type="term" value="P:positive regulation of protein ubiquitination"/>
    <property type="evidence" value="ECO:0007669"/>
    <property type="project" value="TreeGrafter"/>
</dbReference>
<dbReference type="SUPFAM" id="SSF52540">
    <property type="entry name" value="P-loop containing nucleoside triphosphate hydrolases"/>
    <property type="match status" value="1"/>
</dbReference>
<dbReference type="GO" id="GO:0061630">
    <property type="term" value="F:ubiquitin protein ligase activity"/>
    <property type="evidence" value="ECO:0007669"/>
    <property type="project" value="UniProtKB-EC"/>
</dbReference>
<dbReference type="Gene3D" id="1.10.1170.10">
    <property type="entry name" value="Inhibitor Of Apoptosis Protein (2mihbC-IAP-1), Chain A"/>
    <property type="match status" value="2"/>
</dbReference>
<proteinExistence type="predicted"/>
<dbReference type="GO" id="GO:0043027">
    <property type="term" value="F:cysteine-type endopeptidase inhibitor activity involved in apoptotic process"/>
    <property type="evidence" value="ECO:0007669"/>
    <property type="project" value="TreeGrafter"/>
</dbReference>
<dbReference type="PROSITE" id="PS01282">
    <property type="entry name" value="BIR_REPEAT_1"/>
    <property type="match status" value="1"/>
</dbReference>
<keyword evidence="3" id="KW-1185">Reference proteome</keyword>
<dbReference type="InterPro" id="IPR027417">
    <property type="entry name" value="P-loop_NTPase"/>
</dbReference>
<comment type="caution">
    <text evidence="2">The sequence shown here is derived from an EMBL/GenBank/DDBJ whole genome shotgun (WGS) entry which is preliminary data.</text>
</comment>
<reference evidence="2" key="1">
    <citation type="submission" date="2018-11" db="EMBL/GenBank/DDBJ databases">
        <authorList>
            <person name="Alioto T."/>
            <person name="Alioto T."/>
        </authorList>
    </citation>
    <scope>NUCLEOTIDE SEQUENCE</scope>
</reference>
<feature type="compositionally biased region" description="Basic and acidic residues" evidence="1">
    <location>
        <begin position="1065"/>
        <end position="1083"/>
    </location>
</feature>
<evidence type="ECO:0000313" key="2">
    <source>
        <dbReference type="EMBL" id="VDI80900.1"/>
    </source>
</evidence>
<dbReference type="GO" id="GO:0043066">
    <property type="term" value="P:negative regulation of apoptotic process"/>
    <property type="evidence" value="ECO:0007669"/>
    <property type="project" value="TreeGrafter"/>
</dbReference>
<dbReference type="InterPro" id="IPR050784">
    <property type="entry name" value="IAP"/>
</dbReference>
<dbReference type="PANTHER" id="PTHR10044">
    <property type="entry name" value="INHIBITOR OF APOPTOSIS"/>
    <property type="match status" value="1"/>
</dbReference>
<feature type="region of interest" description="Disordered" evidence="1">
    <location>
        <begin position="1041"/>
        <end position="1145"/>
    </location>
</feature>
<feature type="compositionally biased region" description="Polar residues" evidence="1">
    <location>
        <begin position="1115"/>
        <end position="1125"/>
    </location>
</feature>
<dbReference type="EMBL" id="UYJE01010209">
    <property type="protein sequence ID" value="VDI80900.1"/>
    <property type="molecule type" value="Genomic_DNA"/>
</dbReference>
<dbReference type="OrthoDB" id="10440273at2759"/>
<organism evidence="2 3">
    <name type="scientific">Mytilus galloprovincialis</name>
    <name type="common">Mediterranean mussel</name>
    <dbReference type="NCBI Taxonomy" id="29158"/>
    <lineage>
        <taxon>Eukaryota</taxon>
        <taxon>Metazoa</taxon>
        <taxon>Spiralia</taxon>
        <taxon>Lophotrochozoa</taxon>
        <taxon>Mollusca</taxon>
        <taxon>Bivalvia</taxon>
        <taxon>Autobranchia</taxon>
        <taxon>Pteriomorphia</taxon>
        <taxon>Mytilida</taxon>
        <taxon>Mytiloidea</taxon>
        <taxon>Mytilidae</taxon>
        <taxon>Mytilinae</taxon>
        <taxon>Mytilus</taxon>
    </lineage>
</organism>
<dbReference type="SMART" id="SM00238">
    <property type="entry name" value="BIR"/>
    <property type="match status" value="2"/>
</dbReference>
<dbReference type="Proteomes" id="UP000596742">
    <property type="component" value="Unassembled WGS sequence"/>
</dbReference>
<dbReference type="GO" id="GO:0006915">
    <property type="term" value="P:apoptotic process"/>
    <property type="evidence" value="ECO:0007669"/>
    <property type="project" value="UniProtKB-KW"/>
</dbReference>
<dbReference type="PANTHER" id="PTHR10044:SF139">
    <property type="entry name" value="DEATH-ASSOCIATED INHIBITOR OF APOPTOSIS 2"/>
    <property type="match status" value="1"/>
</dbReference>
<evidence type="ECO:0000256" key="1">
    <source>
        <dbReference type="SAM" id="MobiDB-lite"/>
    </source>
</evidence>
<feature type="compositionally biased region" description="Polar residues" evidence="1">
    <location>
        <begin position="1089"/>
        <end position="1100"/>
    </location>
</feature>
<name>A0A8B6HKC0_MYTGA</name>
<dbReference type="GO" id="GO:0005634">
    <property type="term" value="C:nucleus"/>
    <property type="evidence" value="ECO:0007669"/>
    <property type="project" value="TreeGrafter"/>
</dbReference>